<feature type="compositionally biased region" description="Polar residues" evidence="1">
    <location>
        <begin position="13"/>
        <end position="23"/>
    </location>
</feature>
<dbReference type="STRING" id="104623.Ser39006_03511"/>
<reference evidence="3" key="2">
    <citation type="submission" date="2013-09" db="EMBL/GenBank/DDBJ databases">
        <authorList>
            <person name="Wang G."/>
            <person name="Yang Y."/>
            <person name="Su Y."/>
        </authorList>
    </citation>
    <scope>NUCLEOTIDE SEQUENCE</scope>
    <source>
        <strain evidence="3">ATCC 39006</strain>
    </source>
</reference>
<dbReference type="Proteomes" id="UP000233778">
    <property type="component" value="Chromosome"/>
</dbReference>
<evidence type="ECO:0000313" key="4">
    <source>
        <dbReference type="Proteomes" id="UP000017700"/>
    </source>
</evidence>
<gene>
    <name evidence="2" type="ORF">CWC46_09770</name>
    <name evidence="3" type="ORF">Ser39006_009775</name>
</gene>
<dbReference type="AlphaFoldDB" id="A0A2I5TD27"/>
<feature type="compositionally biased region" description="Basic and acidic residues" evidence="1">
    <location>
        <begin position="1"/>
        <end position="12"/>
    </location>
</feature>
<name>A0A2I5TD27_SERS3</name>
<evidence type="ECO:0000313" key="2">
    <source>
        <dbReference type="EMBL" id="AUH02474.1"/>
    </source>
</evidence>
<dbReference type="EMBL" id="CP025084">
    <property type="protein sequence ID" value="AUH06792.1"/>
    <property type="molecule type" value="Genomic_DNA"/>
</dbReference>
<keyword evidence="4" id="KW-1185">Reference proteome</keyword>
<dbReference type="Gene3D" id="3.40.50.300">
    <property type="entry name" value="P-loop containing nucleotide triphosphate hydrolases"/>
    <property type="match status" value="1"/>
</dbReference>
<dbReference type="Proteomes" id="UP000017700">
    <property type="component" value="Chromosome"/>
</dbReference>
<feature type="region of interest" description="Disordered" evidence="1">
    <location>
        <begin position="1"/>
        <end position="23"/>
    </location>
</feature>
<protein>
    <submittedName>
        <fullName evidence="3">AAA family ATPase</fullName>
    </submittedName>
</protein>
<dbReference type="InterPro" id="IPR027417">
    <property type="entry name" value="P-loop_NTPase"/>
</dbReference>
<dbReference type="SUPFAM" id="SSF52540">
    <property type="entry name" value="P-loop containing nucleoside triphosphate hydrolases"/>
    <property type="match status" value="1"/>
</dbReference>
<dbReference type="KEGG" id="sera:Ser39006_009775"/>
<proteinExistence type="predicted"/>
<evidence type="ECO:0000313" key="5">
    <source>
        <dbReference type="Proteomes" id="UP000233778"/>
    </source>
</evidence>
<reference evidence="2 5" key="3">
    <citation type="submission" date="2017-11" db="EMBL/GenBank/DDBJ databases">
        <title>Complete genome sequence of Serratia sp. ATCC 39006 LacA.</title>
        <authorList>
            <person name="Hampton H.G."/>
            <person name="Jackson S.A."/>
            <person name="Jauregui R."/>
            <person name="Poulter G.T.M."/>
            <person name="Salmond G.P.C."/>
            <person name="Fineran P.C."/>
        </authorList>
    </citation>
    <scope>NUCLEOTIDE SEQUENCE [LARGE SCALE GENOMIC DNA]</scope>
    <source>
        <strain evidence="2 5">ATCC 39006</strain>
    </source>
</reference>
<dbReference type="EMBL" id="CP025085">
    <property type="protein sequence ID" value="AUH02474.1"/>
    <property type="molecule type" value="Genomic_DNA"/>
</dbReference>
<dbReference type="KEGG" id="serq:CWC46_09770"/>
<organism evidence="3 4">
    <name type="scientific">Serratia sp. (strain ATCC 39006)</name>
    <name type="common">Prodigiosinella confusarubida</name>
    <dbReference type="NCBI Taxonomy" id="104623"/>
    <lineage>
        <taxon>Bacteria</taxon>
        <taxon>Pseudomonadati</taxon>
        <taxon>Pseudomonadota</taxon>
        <taxon>Gammaproteobacteria</taxon>
        <taxon>Enterobacterales</taxon>
        <taxon>Pectobacteriaceae</taxon>
        <taxon>Prodigiosinella</taxon>
    </lineage>
</organism>
<accession>A0A2I5TD27</accession>
<reference evidence="3 4" key="1">
    <citation type="journal article" date="2013" name="Genome Announc.">
        <title>Draft genome sequence of Serratia sp. strain ATCC 39006, a model bacterium for analysis of the biosynthesis and regulation of prodigiosin, a carbapenem, and gas vesicles.</title>
        <authorList>
            <person name="Fineran P.C."/>
            <person name="Iglesias Cans M.C."/>
            <person name="Ramsay J.P."/>
            <person name="Wilf N.M."/>
            <person name="Cossyleon D."/>
            <person name="McNeil M.B."/>
            <person name="Williamson N.R."/>
            <person name="Monson R.E."/>
            <person name="Becher S.A."/>
            <person name="Stanton J.A."/>
            <person name="Brugger K."/>
            <person name="Brown S.D."/>
            <person name="Salmond G.P."/>
        </authorList>
    </citation>
    <scope>NUCLEOTIDE SEQUENCE [LARGE SCALE GENOMIC DNA]</scope>
    <source>
        <strain evidence="3">ATCC 39006</strain>
        <strain evidence="4">ATCC 39006 / SC 11482</strain>
    </source>
</reference>
<reference evidence="3" key="4">
    <citation type="submission" date="2017-11" db="EMBL/GenBank/DDBJ databases">
        <title>Complete genome sequence of Serratia sp. ATCC 39006.</title>
        <authorList>
            <person name="Hampton H.G."/>
            <person name="Jackson S.A."/>
            <person name="Jauregui R."/>
            <person name="Poulter G.T.M."/>
            <person name="Salmond G.P.C."/>
            <person name="Fineran P.C."/>
        </authorList>
    </citation>
    <scope>NUCLEOTIDE SEQUENCE</scope>
    <source>
        <strain evidence="3">ATCC 39006</strain>
    </source>
</reference>
<sequence>MSDVESRAHYHSDTQVSQPESTNRAAGKRVILVNGIPASGKSRLAVALSERTGWLQLSLDGIKNPFLQRIEGVDRRFNRLLGQASYQVIWSIVAGAPNGSTFIIDAWFGFQPKDVLKTYLVQAGVTNMVEIWCHISGNLAEQRYAARLNQRLPGHPGAEYIPELIALAEKATPMRFGPVYSVDQDQPIDMDSINDWVVKSLSEPMPIDFRMTNV</sequence>
<evidence type="ECO:0000313" key="3">
    <source>
        <dbReference type="EMBL" id="AUH06792.1"/>
    </source>
</evidence>
<dbReference type="Pfam" id="PF07931">
    <property type="entry name" value="CPT"/>
    <property type="match status" value="1"/>
</dbReference>
<evidence type="ECO:0000256" key="1">
    <source>
        <dbReference type="SAM" id="MobiDB-lite"/>
    </source>
</evidence>